<dbReference type="InterPro" id="IPR003051">
    <property type="entry name" value="GPCR_2_CRF_rcpt"/>
</dbReference>
<dbReference type="Pfam" id="PF02793">
    <property type="entry name" value="HRM"/>
    <property type="match status" value="1"/>
</dbReference>
<dbReference type="SUPFAM" id="SSF111418">
    <property type="entry name" value="Hormone receptor domain"/>
    <property type="match status" value="1"/>
</dbReference>
<name>A0AAW1B1Q8_CROAD</name>
<dbReference type="GO" id="GO:0016020">
    <property type="term" value="C:membrane"/>
    <property type="evidence" value="ECO:0007669"/>
    <property type="project" value="InterPro"/>
</dbReference>
<evidence type="ECO:0000256" key="1">
    <source>
        <dbReference type="ARBA" id="ARBA00022729"/>
    </source>
</evidence>
<accession>A0AAW1B1Q8</accession>
<dbReference type="Gene3D" id="4.10.1240.10">
    <property type="entry name" value="GPCR, family 2, extracellular hormone receptor domain"/>
    <property type="match status" value="1"/>
</dbReference>
<dbReference type="InterPro" id="IPR036445">
    <property type="entry name" value="GPCR_2_extracell_dom_sf"/>
</dbReference>
<comment type="caution">
    <text evidence="3">The sequence shown here is derived from an EMBL/GenBank/DDBJ whole genome shotgun (WGS) entry which is preliminary data.</text>
</comment>
<dbReference type="InterPro" id="IPR001879">
    <property type="entry name" value="GPCR_2_extracellular_dom"/>
</dbReference>
<keyword evidence="1" id="KW-0732">Signal</keyword>
<evidence type="ECO:0000313" key="3">
    <source>
        <dbReference type="EMBL" id="KAK9396043.1"/>
    </source>
</evidence>
<proteinExistence type="predicted"/>
<organism evidence="3 4">
    <name type="scientific">Crotalus adamanteus</name>
    <name type="common">Eastern diamondback rattlesnake</name>
    <dbReference type="NCBI Taxonomy" id="8729"/>
    <lineage>
        <taxon>Eukaryota</taxon>
        <taxon>Metazoa</taxon>
        <taxon>Chordata</taxon>
        <taxon>Craniata</taxon>
        <taxon>Vertebrata</taxon>
        <taxon>Euteleostomi</taxon>
        <taxon>Lepidosauria</taxon>
        <taxon>Squamata</taxon>
        <taxon>Bifurcata</taxon>
        <taxon>Unidentata</taxon>
        <taxon>Episquamata</taxon>
        <taxon>Toxicofera</taxon>
        <taxon>Serpentes</taxon>
        <taxon>Colubroidea</taxon>
        <taxon>Viperidae</taxon>
        <taxon>Crotalinae</taxon>
        <taxon>Crotalus</taxon>
    </lineage>
</organism>
<feature type="domain" description="G-protein coupled receptors family 2 profile 1" evidence="2">
    <location>
        <begin position="17"/>
        <end position="82"/>
    </location>
</feature>
<dbReference type="PROSITE" id="PS50227">
    <property type="entry name" value="G_PROTEIN_RECEP_F2_3"/>
    <property type="match status" value="1"/>
</dbReference>
<sequence length="82" mass="9199">MNKTTILHFFTEDWDVNCSLFDALQETLEGRVEEGAQDRDGPSCRATTDQIGTCWPRSSAGDLVARPCPEFVNGVKYNTTRE</sequence>
<keyword evidence="4" id="KW-1185">Reference proteome</keyword>
<dbReference type="PRINTS" id="PR01279">
    <property type="entry name" value="CRFRECEPTOR"/>
</dbReference>
<protein>
    <submittedName>
        <fullName evidence="3">Corticotropin-releasing factor receptor 2</fullName>
    </submittedName>
</protein>
<reference evidence="3 4" key="1">
    <citation type="journal article" date="2024" name="Proc. Natl. Acad. Sci. U.S.A.">
        <title>The genetic regulatory architecture and epigenomic basis for age-related changes in rattlesnake venom.</title>
        <authorList>
            <person name="Hogan M.P."/>
            <person name="Holding M.L."/>
            <person name="Nystrom G.S."/>
            <person name="Colston T.J."/>
            <person name="Bartlett D.A."/>
            <person name="Mason A.J."/>
            <person name="Ellsworth S.A."/>
            <person name="Rautsaw R.M."/>
            <person name="Lawrence K.C."/>
            <person name="Strickland J.L."/>
            <person name="He B."/>
            <person name="Fraser P."/>
            <person name="Margres M.J."/>
            <person name="Gilbert D.M."/>
            <person name="Gibbs H.L."/>
            <person name="Parkinson C.L."/>
            <person name="Rokyta D.R."/>
        </authorList>
    </citation>
    <scope>NUCLEOTIDE SEQUENCE [LARGE SCALE GENOMIC DNA]</scope>
    <source>
        <strain evidence="3">DRR0105</strain>
    </source>
</reference>
<keyword evidence="3" id="KW-0675">Receptor</keyword>
<dbReference type="Proteomes" id="UP001474421">
    <property type="component" value="Unassembled WGS sequence"/>
</dbReference>
<evidence type="ECO:0000259" key="2">
    <source>
        <dbReference type="PROSITE" id="PS50227"/>
    </source>
</evidence>
<gene>
    <name evidence="3" type="ORF">NXF25_019404</name>
</gene>
<dbReference type="EMBL" id="JAOTOJ010000008">
    <property type="protein sequence ID" value="KAK9396043.1"/>
    <property type="molecule type" value="Genomic_DNA"/>
</dbReference>
<evidence type="ECO:0000313" key="4">
    <source>
        <dbReference type="Proteomes" id="UP001474421"/>
    </source>
</evidence>
<dbReference type="AlphaFoldDB" id="A0AAW1B1Q8"/>
<dbReference type="GO" id="GO:0004930">
    <property type="term" value="F:G protein-coupled receptor activity"/>
    <property type="evidence" value="ECO:0007669"/>
    <property type="project" value="InterPro"/>
</dbReference>